<evidence type="ECO:0000313" key="2">
    <source>
        <dbReference type="Proteomes" id="UP001497680"/>
    </source>
</evidence>
<gene>
    <name evidence="1" type="ORF">F4821DRAFT_133335</name>
</gene>
<dbReference type="Proteomes" id="UP001497680">
    <property type="component" value="Unassembled WGS sequence"/>
</dbReference>
<organism evidence="1 2">
    <name type="scientific">Hypoxylon rubiginosum</name>
    <dbReference type="NCBI Taxonomy" id="110542"/>
    <lineage>
        <taxon>Eukaryota</taxon>
        <taxon>Fungi</taxon>
        <taxon>Dikarya</taxon>
        <taxon>Ascomycota</taxon>
        <taxon>Pezizomycotina</taxon>
        <taxon>Sordariomycetes</taxon>
        <taxon>Xylariomycetidae</taxon>
        <taxon>Xylariales</taxon>
        <taxon>Hypoxylaceae</taxon>
        <taxon>Hypoxylon</taxon>
    </lineage>
</organism>
<reference evidence="1 2" key="1">
    <citation type="journal article" date="2022" name="New Phytol.">
        <title>Ecological generalism drives hyperdiversity of secondary metabolite gene clusters in xylarialean endophytes.</title>
        <authorList>
            <person name="Franco M.E.E."/>
            <person name="Wisecaver J.H."/>
            <person name="Arnold A.E."/>
            <person name="Ju Y.M."/>
            <person name="Slot J.C."/>
            <person name="Ahrendt S."/>
            <person name="Moore L.P."/>
            <person name="Eastman K.E."/>
            <person name="Scott K."/>
            <person name="Konkel Z."/>
            <person name="Mondo S.J."/>
            <person name="Kuo A."/>
            <person name="Hayes R.D."/>
            <person name="Haridas S."/>
            <person name="Andreopoulos B."/>
            <person name="Riley R."/>
            <person name="LaButti K."/>
            <person name="Pangilinan J."/>
            <person name="Lipzen A."/>
            <person name="Amirebrahimi M."/>
            <person name="Yan J."/>
            <person name="Adam C."/>
            <person name="Keymanesh K."/>
            <person name="Ng V."/>
            <person name="Louie K."/>
            <person name="Northen T."/>
            <person name="Drula E."/>
            <person name="Henrissat B."/>
            <person name="Hsieh H.M."/>
            <person name="Youens-Clark K."/>
            <person name="Lutzoni F."/>
            <person name="Miadlikowska J."/>
            <person name="Eastwood D.C."/>
            <person name="Hamelin R.C."/>
            <person name="Grigoriev I.V."/>
            <person name="U'Ren J.M."/>
        </authorList>
    </citation>
    <scope>NUCLEOTIDE SEQUENCE [LARGE SCALE GENOMIC DNA]</scope>
    <source>
        <strain evidence="1 2">ER1909</strain>
    </source>
</reference>
<sequence length="325" mass="36572">MDRSLDEIVAESQQQKRGSRPRRGGGGRGGGASGGRPRERDAYPRDGVRKSTRDDSRNLDAEWVHDRFDEPQSRNRQRFPRRDRSQEQARDNREMTKLKMENLHYELTEDDLWGLFEHVAPVRKVELLYDRAGRSEGVAFVTFETASGAAKGFKECDNAMARGQPIYVTLLEDGPQRGPRGPPRQGGRNPFDTAHMPGRSLAERITRPRSYSPRRPSGKDRNVDSYVPGGKARSRSPLPRRRRGGGRRAGARREGREGRDGREGREGDNNASNGRERTGRDGRPKKTQEELDAEMADYFNPGASNEAAQAPETTAQVVDDMDMIE</sequence>
<accession>A0ACC0D0C5</accession>
<protein>
    <submittedName>
        <fullName evidence="1">RNA-binding domain-containing protein</fullName>
    </submittedName>
</protein>
<dbReference type="EMBL" id="MU394318">
    <property type="protein sequence ID" value="KAI6086199.1"/>
    <property type="molecule type" value="Genomic_DNA"/>
</dbReference>
<proteinExistence type="predicted"/>
<evidence type="ECO:0000313" key="1">
    <source>
        <dbReference type="EMBL" id="KAI6086199.1"/>
    </source>
</evidence>
<comment type="caution">
    <text evidence="1">The sequence shown here is derived from an EMBL/GenBank/DDBJ whole genome shotgun (WGS) entry which is preliminary data.</text>
</comment>
<name>A0ACC0D0C5_9PEZI</name>
<keyword evidence="2" id="KW-1185">Reference proteome</keyword>